<reference evidence="14 15" key="1">
    <citation type="submission" date="2024-02" db="EMBL/GenBank/DDBJ databases">
        <title>Roseibium algae sp. nov., isolated from marine alga (Grateloupia sp.), showing potential in myo-inositol conversion.</title>
        <authorList>
            <person name="Wang Y."/>
        </authorList>
    </citation>
    <scope>NUCLEOTIDE SEQUENCE [LARGE SCALE GENOMIC DNA]</scope>
    <source>
        <strain evidence="14 15">H3510</strain>
    </source>
</reference>
<keyword evidence="4 12" id="KW-0812">Transmembrane</keyword>
<dbReference type="PANTHER" id="PTHR11537">
    <property type="entry name" value="VOLTAGE-GATED POTASSIUM CHANNEL"/>
    <property type="match status" value="1"/>
</dbReference>
<keyword evidence="15" id="KW-1185">Reference proteome</keyword>
<evidence type="ECO:0000256" key="9">
    <source>
        <dbReference type="ARBA" id="ARBA00023136"/>
    </source>
</evidence>
<dbReference type="InterPro" id="IPR014710">
    <property type="entry name" value="RmlC-like_jellyroll"/>
</dbReference>
<gene>
    <name evidence="14" type="ORF">V6575_15225</name>
</gene>
<name>A0ABU8TMP3_9HYPH</name>
<evidence type="ECO:0000256" key="7">
    <source>
        <dbReference type="ARBA" id="ARBA00022989"/>
    </source>
</evidence>
<feature type="domain" description="Cyclic nucleotide-binding" evidence="13">
    <location>
        <begin position="267"/>
        <end position="381"/>
    </location>
</feature>
<evidence type="ECO:0000256" key="11">
    <source>
        <dbReference type="SAM" id="MobiDB-lite"/>
    </source>
</evidence>
<feature type="transmembrane region" description="Helical" evidence="12">
    <location>
        <begin position="60"/>
        <end position="80"/>
    </location>
</feature>
<comment type="subcellular location">
    <subcellularLocation>
        <location evidence="1">Membrane</location>
        <topology evidence="1">Multi-pass membrane protein</topology>
    </subcellularLocation>
</comment>
<dbReference type="Pfam" id="PF00520">
    <property type="entry name" value="Ion_trans"/>
    <property type="match status" value="1"/>
</dbReference>
<feature type="transmembrane region" description="Helical" evidence="12">
    <location>
        <begin position="159"/>
        <end position="182"/>
    </location>
</feature>
<feature type="transmembrane region" description="Helical" evidence="12">
    <location>
        <begin position="223"/>
        <end position="246"/>
    </location>
</feature>
<sequence length="433" mass="47673">MTKQKTFKRFLFGLLEDTGDHRVAARAIRQGIVVLIVLNVALAVLETLPEVRASYDGILIYVQLLSGLIFVIEYGLRLYVSDLHPPLRRYGPLGARLRYALHLDAVVDLIAALPFLLVIFLPDNSFTVVVVLRLLRFLKLARYSPAIRSLLQAIASERWALMGATMIVSGVILLAATVMYLIENDAQPDKFNSIPHAIWWAIATVTTVGYGDVVPVTGLGKTVGGFFMLLGYGLIALPVGIIASAFAREIHSRDFVVTWSMVARVPLFEDLKATEIADVARLLQAQKVKAGKIIAEKGDVADRMFFISEGTAEIELNSGTVYLSNGDFFGELALIHQRPRKSTIKAFHDCDLLVLEAHALQLMMEKAPGLATKILKEAERRHDEALNAAGDLASEELAQADVVRGEEDTDQSEMFSDDKARPEDVSDDEKPSS</sequence>
<dbReference type="SUPFAM" id="SSF81324">
    <property type="entry name" value="Voltage-gated potassium channels"/>
    <property type="match status" value="1"/>
</dbReference>
<evidence type="ECO:0000259" key="13">
    <source>
        <dbReference type="PROSITE" id="PS50042"/>
    </source>
</evidence>
<evidence type="ECO:0000256" key="1">
    <source>
        <dbReference type="ARBA" id="ARBA00004141"/>
    </source>
</evidence>
<comment type="caution">
    <text evidence="14">The sequence shown here is derived from an EMBL/GenBank/DDBJ whole genome shotgun (WGS) entry which is preliminary data.</text>
</comment>
<dbReference type="SUPFAM" id="SSF51206">
    <property type="entry name" value="cAMP-binding domain-like"/>
    <property type="match status" value="1"/>
</dbReference>
<accession>A0ABU8TMP3</accession>
<keyword evidence="7 12" id="KW-1133">Transmembrane helix</keyword>
<dbReference type="Pfam" id="PF00027">
    <property type="entry name" value="cNMP_binding"/>
    <property type="match status" value="1"/>
</dbReference>
<dbReference type="InterPro" id="IPR028325">
    <property type="entry name" value="VG_K_chnl"/>
</dbReference>
<dbReference type="Gene3D" id="2.60.120.10">
    <property type="entry name" value="Jelly Rolls"/>
    <property type="match status" value="1"/>
</dbReference>
<feature type="compositionally biased region" description="Basic and acidic residues" evidence="11">
    <location>
        <begin position="416"/>
        <end position="433"/>
    </location>
</feature>
<dbReference type="Proteomes" id="UP001385499">
    <property type="component" value="Unassembled WGS sequence"/>
</dbReference>
<dbReference type="InterPro" id="IPR005821">
    <property type="entry name" value="Ion_trans_dom"/>
</dbReference>
<dbReference type="RefSeq" id="WP_340275535.1">
    <property type="nucleotide sequence ID" value="NZ_JBAKIA010000011.1"/>
</dbReference>
<dbReference type="PROSITE" id="PS50042">
    <property type="entry name" value="CNMP_BINDING_3"/>
    <property type="match status" value="1"/>
</dbReference>
<evidence type="ECO:0000256" key="6">
    <source>
        <dbReference type="ARBA" id="ARBA00022958"/>
    </source>
</evidence>
<evidence type="ECO:0000256" key="4">
    <source>
        <dbReference type="ARBA" id="ARBA00022692"/>
    </source>
</evidence>
<dbReference type="Gene3D" id="1.10.287.70">
    <property type="match status" value="1"/>
</dbReference>
<dbReference type="InterPro" id="IPR018490">
    <property type="entry name" value="cNMP-bd_dom_sf"/>
</dbReference>
<evidence type="ECO:0000256" key="5">
    <source>
        <dbReference type="ARBA" id="ARBA00022826"/>
    </source>
</evidence>
<keyword evidence="5" id="KW-0631">Potassium channel</keyword>
<evidence type="ECO:0000256" key="8">
    <source>
        <dbReference type="ARBA" id="ARBA00023065"/>
    </source>
</evidence>
<dbReference type="CDD" id="cd00038">
    <property type="entry name" value="CAP_ED"/>
    <property type="match status" value="1"/>
</dbReference>
<organism evidence="14 15">
    <name type="scientific">Roseibium algae</name>
    <dbReference type="NCBI Taxonomy" id="3123038"/>
    <lineage>
        <taxon>Bacteria</taxon>
        <taxon>Pseudomonadati</taxon>
        <taxon>Pseudomonadota</taxon>
        <taxon>Alphaproteobacteria</taxon>
        <taxon>Hyphomicrobiales</taxon>
        <taxon>Stappiaceae</taxon>
        <taxon>Roseibium</taxon>
    </lineage>
</organism>
<feature type="region of interest" description="Disordered" evidence="11">
    <location>
        <begin position="387"/>
        <end position="433"/>
    </location>
</feature>
<protein>
    <submittedName>
        <fullName evidence="14">Cyclic nucleotide-gated ion channel</fullName>
    </submittedName>
</protein>
<evidence type="ECO:0000256" key="3">
    <source>
        <dbReference type="ARBA" id="ARBA00022538"/>
    </source>
</evidence>
<feature type="transmembrane region" description="Helical" evidence="12">
    <location>
        <begin position="194"/>
        <end position="211"/>
    </location>
</feature>
<dbReference type="PRINTS" id="PR00169">
    <property type="entry name" value="KCHANNEL"/>
</dbReference>
<dbReference type="InterPro" id="IPR000595">
    <property type="entry name" value="cNMP-bd_dom"/>
</dbReference>
<dbReference type="PANTHER" id="PTHR11537:SF254">
    <property type="entry name" value="POTASSIUM VOLTAGE-GATED CHANNEL PROTEIN SHAB"/>
    <property type="match status" value="1"/>
</dbReference>
<evidence type="ECO:0000256" key="2">
    <source>
        <dbReference type="ARBA" id="ARBA00022448"/>
    </source>
</evidence>
<keyword evidence="10" id="KW-0407">Ion channel</keyword>
<dbReference type="SMART" id="SM00100">
    <property type="entry name" value="cNMP"/>
    <property type="match status" value="1"/>
</dbReference>
<keyword evidence="9 12" id="KW-0472">Membrane</keyword>
<keyword evidence="2" id="KW-0813">Transport</keyword>
<feature type="transmembrane region" description="Helical" evidence="12">
    <location>
        <begin position="101"/>
        <end position="121"/>
    </location>
</feature>
<proteinExistence type="predicted"/>
<keyword evidence="8" id="KW-0406">Ion transport</keyword>
<evidence type="ECO:0000313" key="14">
    <source>
        <dbReference type="EMBL" id="MEJ8475446.1"/>
    </source>
</evidence>
<keyword evidence="3" id="KW-0633">Potassium transport</keyword>
<dbReference type="EMBL" id="JBAKIA010000011">
    <property type="protein sequence ID" value="MEJ8475446.1"/>
    <property type="molecule type" value="Genomic_DNA"/>
</dbReference>
<keyword evidence="6" id="KW-0630">Potassium</keyword>
<evidence type="ECO:0000256" key="10">
    <source>
        <dbReference type="ARBA" id="ARBA00023303"/>
    </source>
</evidence>
<evidence type="ECO:0000313" key="15">
    <source>
        <dbReference type="Proteomes" id="UP001385499"/>
    </source>
</evidence>
<evidence type="ECO:0000256" key="12">
    <source>
        <dbReference type="SAM" id="Phobius"/>
    </source>
</evidence>